<dbReference type="EMBL" id="DSDY01000192">
    <property type="protein sequence ID" value="HDS11241.1"/>
    <property type="molecule type" value="Genomic_DNA"/>
</dbReference>
<comment type="caution">
    <text evidence="2">The sequence shown here is derived from an EMBL/GenBank/DDBJ whole genome shotgun (WGS) entry which is preliminary data.</text>
</comment>
<sequence>MIELRLSSLGATVSLLLYGLVVAIIYRIVGGEPPSSWSELFSIILTIVFTILLLWIPATTLMIISVIFGYPYNTYVGVSSVIVGLLHIVFAAWTYFAFSDKTFTWFMLALVSVVVGFVLTYLGVRLLVAYKRKKLVELEVLYDFEVR</sequence>
<keyword evidence="1" id="KW-1133">Transmembrane helix</keyword>
<proteinExistence type="predicted"/>
<gene>
    <name evidence="2" type="ORF">ENO04_06515</name>
</gene>
<keyword evidence="1" id="KW-0472">Membrane</keyword>
<feature type="transmembrane region" description="Helical" evidence="1">
    <location>
        <begin position="9"/>
        <end position="29"/>
    </location>
</feature>
<protein>
    <submittedName>
        <fullName evidence="2">Uncharacterized protein</fullName>
    </submittedName>
</protein>
<name>A0A7C1EAN5_9CREN</name>
<accession>A0A7C1EAN5</accession>
<keyword evidence="1" id="KW-0812">Transmembrane</keyword>
<reference evidence="2" key="1">
    <citation type="journal article" date="2020" name="mSystems">
        <title>Genome- and Community-Level Interaction Insights into Carbon Utilization and Element Cycling Functions of Hydrothermarchaeota in Hydrothermal Sediment.</title>
        <authorList>
            <person name="Zhou Z."/>
            <person name="Liu Y."/>
            <person name="Xu W."/>
            <person name="Pan J."/>
            <person name="Luo Z.H."/>
            <person name="Li M."/>
        </authorList>
    </citation>
    <scope>NUCLEOTIDE SEQUENCE [LARGE SCALE GENOMIC DNA]</scope>
    <source>
        <strain evidence="2">SpSt-123</strain>
    </source>
</reference>
<feature type="transmembrane region" description="Helical" evidence="1">
    <location>
        <begin position="41"/>
        <end position="68"/>
    </location>
</feature>
<feature type="transmembrane region" description="Helical" evidence="1">
    <location>
        <begin position="102"/>
        <end position="124"/>
    </location>
</feature>
<evidence type="ECO:0000256" key="1">
    <source>
        <dbReference type="SAM" id="Phobius"/>
    </source>
</evidence>
<organism evidence="2">
    <name type="scientific">Fervidicoccus fontis</name>
    <dbReference type="NCBI Taxonomy" id="683846"/>
    <lineage>
        <taxon>Archaea</taxon>
        <taxon>Thermoproteota</taxon>
        <taxon>Thermoprotei</taxon>
        <taxon>Fervidicoccales</taxon>
        <taxon>Fervidicoccaceae</taxon>
        <taxon>Fervidicoccus</taxon>
    </lineage>
</organism>
<dbReference type="AlphaFoldDB" id="A0A7C1EAN5"/>
<evidence type="ECO:0000313" key="2">
    <source>
        <dbReference type="EMBL" id="HDS11241.1"/>
    </source>
</evidence>
<feature type="transmembrane region" description="Helical" evidence="1">
    <location>
        <begin position="75"/>
        <end position="96"/>
    </location>
</feature>